<dbReference type="RefSeq" id="WP_154522021.1">
    <property type="nucleotide sequence ID" value="NZ_VUNJ01000004.1"/>
</dbReference>
<protein>
    <submittedName>
        <fullName evidence="1">DUF4315 family protein</fullName>
    </submittedName>
</protein>
<evidence type="ECO:0000313" key="2">
    <source>
        <dbReference type="Proteomes" id="UP000431913"/>
    </source>
</evidence>
<name>A0A6I2U5F6_9FIRM</name>
<dbReference type="Pfam" id="PF14193">
    <property type="entry name" value="DUF4315"/>
    <property type="match status" value="1"/>
</dbReference>
<gene>
    <name evidence="1" type="ORF">FYJ76_05280</name>
</gene>
<accession>A0A6I2U5F6</accession>
<comment type="caution">
    <text evidence="1">The sequence shown here is derived from an EMBL/GenBank/DDBJ whole genome shotgun (WGS) entry which is preliminary data.</text>
</comment>
<organism evidence="1 2">
    <name type="scientific">Ruthenibacterium lactatiformans</name>
    <dbReference type="NCBI Taxonomy" id="1550024"/>
    <lineage>
        <taxon>Bacteria</taxon>
        <taxon>Bacillati</taxon>
        <taxon>Bacillota</taxon>
        <taxon>Clostridia</taxon>
        <taxon>Eubacteriales</taxon>
        <taxon>Oscillospiraceae</taxon>
        <taxon>Ruthenibacterium</taxon>
    </lineage>
</organism>
<dbReference type="AlphaFoldDB" id="A0A6I2U5F6"/>
<dbReference type="EMBL" id="VUNJ01000004">
    <property type="protein sequence ID" value="MST91353.1"/>
    <property type="molecule type" value="Genomic_DNA"/>
</dbReference>
<sequence>MNVRIERLRAEREKNDNKIRTLSSRNRKIDEEILRIENGEIVGLVRATGMDLDELAAYLKAFRTGEAPFVIQKESEDTTNENED</sequence>
<evidence type="ECO:0000313" key="1">
    <source>
        <dbReference type="EMBL" id="MST91353.1"/>
    </source>
</evidence>
<dbReference type="Proteomes" id="UP000431913">
    <property type="component" value="Unassembled WGS sequence"/>
</dbReference>
<proteinExistence type="predicted"/>
<dbReference type="InterPro" id="IPR025464">
    <property type="entry name" value="DUF4315"/>
</dbReference>
<reference evidence="1 2" key="1">
    <citation type="submission" date="2019-08" db="EMBL/GenBank/DDBJ databases">
        <title>In-depth cultivation of the pig gut microbiome towards novel bacterial diversity and tailored functional studies.</title>
        <authorList>
            <person name="Wylensek D."/>
            <person name="Hitch T.C.A."/>
            <person name="Clavel T."/>
        </authorList>
    </citation>
    <scope>NUCLEOTIDE SEQUENCE [LARGE SCALE GENOMIC DNA]</scope>
    <source>
        <strain evidence="1 2">WCA3-601-WT-6J</strain>
    </source>
</reference>